<feature type="compositionally biased region" description="Polar residues" evidence="12">
    <location>
        <begin position="414"/>
        <end position="426"/>
    </location>
</feature>
<feature type="region of interest" description="Disordered" evidence="12">
    <location>
        <begin position="314"/>
        <end position="337"/>
    </location>
</feature>
<dbReference type="Gene3D" id="3.30.40.10">
    <property type="entry name" value="Zinc/RING finger domain, C3HC4 (zinc finger)"/>
    <property type="match status" value="1"/>
</dbReference>
<evidence type="ECO:0000256" key="13">
    <source>
        <dbReference type="SAM" id="Phobius"/>
    </source>
</evidence>
<evidence type="ECO:0000256" key="9">
    <source>
        <dbReference type="ARBA" id="ARBA00023136"/>
    </source>
</evidence>
<comment type="caution">
    <text evidence="14">The sequence shown here is derived from an EMBL/GenBank/DDBJ whole genome shotgun (WGS) entry which is preliminary data.</text>
</comment>
<dbReference type="GO" id="GO:0012505">
    <property type="term" value="C:endomembrane system"/>
    <property type="evidence" value="ECO:0007669"/>
    <property type="project" value="UniProtKB-SubCell"/>
</dbReference>
<evidence type="ECO:0000256" key="6">
    <source>
        <dbReference type="ARBA" id="ARBA00022771"/>
    </source>
</evidence>
<dbReference type="FunFam" id="3.50.30.30:FF:000026">
    <property type="entry name" value="E3 ubiquitin-protein ligase RNF13"/>
    <property type="match status" value="1"/>
</dbReference>
<dbReference type="PROSITE" id="PS50089">
    <property type="entry name" value="ZF_RING_2"/>
    <property type="match status" value="1"/>
</dbReference>
<accession>A0A6A4JNR4</accession>
<dbReference type="InterPro" id="IPR013083">
    <property type="entry name" value="Znf_RING/FYVE/PHD"/>
</dbReference>
<dbReference type="AlphaFoldDB" id="A0A6A4JNR4"/>
<dbReference type="Gene3D" id="3.50.30.30">
    <property type="match status" value="1"/>
</dbReference>
<evidence type="ECO:0000256" key="1">
    <source>
        <dbReference type="ARBA" id="ARBA00004906"/>
    </source>
</evidence>
<keyword evidence="7" id="KW-0862">Zinc</keyword>
<feature type="transmembrane region" description="Helical" evidence="13">
    <location>
        <begin position="208"/>
        <end position="232"/>
    </location>
</feature>
<evidence type="ECO:0000313" key="15">
    <source>
        <dbReference type="Proteomes" id="UP000466442"/>
    </source>
</evidence>
<keyword evidence="4" id="KW-0479">Metal-binding</keyword>
<dbReference type="SMART" id="SM00184">
    <property type="entry name" value="RING"/>
    <property type="match status" value="1"/>
</dbReference>
<proteinExistence type="predicted"/>
<dbReference type="FunFam" id="3.30.40.10:FF:000429">
    <property type="entry name" value="E3 ubiquitin-protein ligase RNF13"/>
    <property type="match status" value="1"/>
</dbReference>
<keyword evidence="5" id="KW-0732">Signal</keyword>
<dbReference type="SUPFAM" id="SSF57850">
    <property type="entry name" value="RING/U-box"/>
    <property type="match status" value="1"/>
</dbReference>
<dbReference type="PANTHER" id="PTHR47168">
    <property type="entry name" value="RING ZINC FINGER DOMAIN SUPERFAMILY PROTEIN-RELATED"/>
    <property type="match status" value="1"/>
</dbReference>
<dbReference type="EMBL" id="WIXP02000008">
    <property type="protein sequence ID" value="KAF6206658.1"/>
    <property type="molecule type" value="Genomic_DNA"/>
</dbReference>
<keyword evidence="9 13" id="KW-0472">Membrane</keyword>
<feature type="compositionally biased region" description="Low complexity" evidence="12">
    <location>
        <begin position="399"/>
        <end position="413"/>
    </location>
</feature>
<evidence type="ECO:0000256" key="12">
    <source>
        <dbReference type="SAM" id="MobiDB-lite"/>
    </source>
</evidence>
<evidence type="ECO:0000256" key="8">
    <source>
        <dbReference type="ARBA" id="ARBA00022989"/>
    </source>
</evidence>
<evidence type="ECO:0000256" key="3">
    <source>
        <dbReference type="ARBA" id="ARBA00022692"/>
    </source>
</evidence>
<dbReference type="GO" id="GO:0008270">
    <property type="term" value="F:zinc ion binding"/>
    <property type="evidence" value="ECO:0007669"/>
    <property type="project" value="UniProtKB-KW"/>
</dbReference>
<protein>
    <submittedName>
        <fullName evidence="14">Uncharacterized protein</fullName>
    </submittedName>
</protein>
<dbReference type="InterPro" id="IPR044744">
    <property type="entry name" value="ZNRF4/RNF13/RNF167_PA"/>
</dbReference>
<evidence type="ECO:0000256" key="5">
    <source>
        <dbReference type="ARBA" id="ARBA00022729"/>
    </source>
</evidence>
<keyword evidence="6" id="KW-0863">Zinc-finger</keyword>
<dbReference type="InterPro" id="IPR051653">
    <property type="entry name" value="E3_ligase_sorting_rcpt"/>
</dbReference>
<reference evidence="14" key="1">
    <citation type="journal article" date="2021" name="Mol. Ecol. Resour.">
        <title>Apolygus lucorum genome provides insights into omnivorousness and mesophyll feeding.</title>
        <authorList>
            <person name="Liu Y."/>
            <person name="Liu H."/>
            <person name="Wang H."/>
            <person name="Huang T."/>
            <person name="Liu B."/>
            <person name="Yang B."/>
            <person name="Yin L."/>
            <person name="Li B."/>
            <person name="Zhang Y."/>
            <person name="Zhang S."/>
            <person name="Jiang F."/>
            <person name="Zhang X."/>
            <person name="Ren Y."/>
            <person name="Wang B."/>
            <person name="Wang S."/>
            <person name="Lu Y."/>
            <person name="Wu K."/>
            <person name="Fan W."/>
            <person name="Wang G."/>
        </authorList>
    </citation>
    <scope>NUCLEOTIDE SEQUENCE</scope>
    <source>
        <strain evidence="14">12Hb</strain>
    </source>
</reference>
<dbReference type="PANTHER" id="PTHR47168:SF1">
    <property type="entry name" value="OS02G0798600 PROTEIN"/>
    <property type="match status" value="1"/>
</dbReference>
<evidence type="ECO:0000313" key="14">
    <source>
        <dbReference type="EMBL" id="KAF6206658.1"/>
    </source>
</evidence>
<keyword evidence="2" id="KW-0808">Transferase</keyword>
<gene>
    <name evidence="14" type="ORF">GE061_017894</name>
</gene>
<dbReference type="InterPro" id="IPR003137">
    <property type="entry name" value="PA_domain"/>
</dbReference>
<dbReference type="CDD" id="cd02123">
    <property type="entry name" value="PA_C_RZF_like"/>
    <property type="match status" value="1"/>
</dbReference>
<sequence length="426" mass="47573">MQLVLDPSIPVSLLLHHSMNNIHVIVVWWKLRPHLIKAMGKSWRVLALLNIAMVAADLEIFPESDPMIIVADFLDAEANFGYDIPKTGLSTMVVLAEPENGCSKLTPPPPNISGPNPAYWAVLIKRYNCSFEDKVYNAQEAFYDVAIIHNVESNKLEIMNASNPERIHISAVFISGNAGKEIKSKYLYDKGYIIRVEPNSSSDLLAKILFPFIVIISTSFTVMIGIMIMKCIKDHRRARRRRLPTSTLYKIPTAKFRKNDPFETCAICLDDFVEGEKLRILPCSHAYHCTCIDPWLTKNRRVCPMCKRKVFAADEQPQSDDSSSDDDDHTPLLRGRAPTYGGTGWNVLTGNDLQEFIEQNRDELNRIQTLINNRPGRARIIAEFEALPGGAGGSEVQHSSASNSESFSSASSAPPVTTQLTASVQR</sequence>
<dbReference type="OrthoDB" id="8062037at2759"/>
<dbReference type="Proteomes" id="UP000466442">
    <property type="component" value="Unassembled WGS sequence"/>
</dbReference>
<keyword evidence="8 13" id="KW-1133">Transmembrane helix</keyword>
<organism evidence="14 15">
    <name type="scientific">Apolygus lucorum</name>
    <name type="common">Small green plant bug</name>
    <name type="synonym">Lygocoris lucorum</name>
    <dbReference type="NCBI Taxonomy" id="248454"/>
    <lineage>
        <taxon>Eukaryota</taxon>
        <taxon>Metazoa</taxon>
        <taxon>Ecdysozoa</taxon>
        <taxon>Arthropoda</taxon>
        <taxon>Hexapoda</taxon>
        <taxon>Insecta</taxon>
        <taxon>Pterygota</taxon>
        <taxon>Neoptera</taxon>
        <taxon>Paraneoptera</taxon>
        <taxon>Hemiptera</taxon>
        <taxon>Heteroptera</taxon>
        <taxon>Panheteroptera</taxon>
        <taxon>Cimicomorpha</taxon>
        <taxon>Miridae</taxon>
        <taxon>Mirini</taxon>
        <taxon>Apolygus</taxon>
    </lineage>
</organism>
<evidence type="ECO:0000256" key="7">
    <source>
        <dbReference type="ARBA" id="ARBA00022833"/>
    </source>
</evidence>
<dbReference type="Pfam" id="PF13639">
    <property type="entry name" value="zf-RING_2"/>
    <property type="match status" value="1"/>
</dbReference>
<keyword evidence="3 13" id="KW-0812">Transmembrane</keyword>
<feature type="region of interest" description="Disordered" evidence="12">
    <location>
        <begin position="389"/>
        <end position="426"/>
    </location>
</feature>
<keyword evidence="15" id="KW-1185">Reference proteome</keyword>
<evidence type="ECO:0000256" key="11">
    <source>
        <dbReference type="ARBA" id="ARBA00046288"/>
    </source>
</evidence>
<evidence type="ECO:0000256" key="4">
    <source>
        <dbReference type="ARBA" id="ARBA00022723"/>
    </source>
</evidence>
<dbReference type="GO" id="GO:0005737">
    <property type="term" value="C:cytoplasm"/>
    <property type="evidence" value="ECO:0007669"/>
    <property type="project" value="UniProtKB-ARBA"/>
</dbReference>
<comment type="subcellular location">
    <subcellularLocation>
        <location evidence="11">Endomembrane system</location>
        <topology evidence="11">Single-pass type I membrane protein</topology>
    </subcellularLocation>
</comment>
<evidence type="ECO:0000256" key="2">
    <source>
        <dbReference type="ARBA" id="ARBA00022679"/>
    </source>
</evidence>
<comment type="pathway">
    <text evidence="1">Protein modification; protein ubiquitination.</text>
</comment>
<name>A0A6A4JNR4_APOLU</name>
<evidence type="ECO:0000256" key="10">
    <source>
        <dbReference type="ARBA" id="ARBA00023180"/>
    </source>
</evidence>
<keyword evidence="10" id="KW-0325">Glycoprotein</keyword>
<dbReference type="Pfam" id="PF02225">
    <property type="entry name" value="PA"/>
    <property type="match status" value="1"/>
</dbReference>
<dbReference type="InterPro" id="IPR001841">
    <property type="entry name" value="Znf_RING"/>
</dbReference>
<dbReference type="GO" id="GO:0016740">
    <property type="term" value="F:transferase activity"/>
    <property type="evidence" value="ECO:0007669"/>
    <property type="project" value="UniProtKB-KW"/>
</dbReference>